<dbReference type="AlphaFoldDB" id="A0A2I0SJN9"/>
<feature type="signal peptide" evidence="2">
    <location>
        <begin position="1"/>
        <end position="21"/>
    </location>
</feature>
<keyword evidence="4" id="KW-1185">Reference proteome</keyword>
<proteinExistence type="predicted"/>
<gene>
    <name evidence="3" type="ORF">CW362_26305</name>
</gene>
<dbReference type="Proteomes" id="UP000236178">
    <property type="component" value="Unassembled WGS sequence"/>
</dbReference>
<feature type="compositionally biased region" description="Basic and acidic residues" evidence="1">
    <location>
        <begin position="101"/>
        <end position="112"/>
    </location>
</feature>
<evidence type="ECO:0000313" key="3">
    <source>
        <dbReference type="EMBL" id="PKT70114.1"/>
    </source>
</evidence>
<organism evidence="3 4">
    <name type="scientific">Streptomyces populi</name>
    <dbReference type="NCBI Taxonomy" id="2058924"/>
    <lineage>
        <taxon>Bacteria</taxon>
        <taxon>Bacillati</taxon>
        <taxon>Actinomycetota</taxon>
        <taxon>Actinomycetes</taxon>
        <taxon>Kitasatosporales</taxon>
        <taxon>Streptomycetaceae</taxon>
        <taxon>Streptomyces</taxon>
    </lineage>
</organism>
<accession>A0A2I0SJN9</accession>
<evidence type="ECO:0000256" key="1">
    <source>
        <dbReference type="SAM" id="MobiDB-lite"/>
    </source>
</evidence>
<dbReference type="OrthoDB" id="4338732at2"/>
<reference evidence="3 4" key="1">
    <citation type="submission" date="2017-12" db="EMBL/GenBank/DDBJ databases">
        <title>Streptomyces populusis sp. nov., a novel endophytic actinobacterium isolated from stems of Populus adenopoda Maxim.</title>
        <authorList>
            <person name="Wang Z."/>
        </authorList>
    </citation>
    <scope>NUCLEOTIDE SEQUENCE [LARGE SCALE GENOMIC DNA]</scope>
    <source>
        <strain evidence="3 4">A249</strain>
    </source>
</reference>
<protein>
    <recommendedName>
        <fullName evidence="5">Lipoprotein</fullName>
    </recommendedName>
</protein>
<keyword evidence="2" id="KW-0732">Signal</keyword>
<name>A0A2I0SJN9_9ACTN</name>
<evidence type="ECO:0000256" key="2">
    <source>
        <dbReference type="SAM" id="SignalP"/>
    </source>
</evidence>
<sequence>MYRTMTTATLLVAAAATTLSGCVTVQRPPASGTPASPSGLTAPRPDGKGGPGPTQVPAREALGRVGPSREPSPDATARDRTTPPPRTVAPSAPPRHAHPAPRPEPRHEERRVAVPPGVPGIPKDLDVCALGRQYGGWKANSREAIRCAKAYGN</sequence>
<evidence type="ECO:0000313" key="4">
    <source>
        <dbReference type="Proteomes" id="UP000236178"/>
    </source>
</evidence>
<comment type="caution">
    <text evidence="3">The sequence shown here is derived from an EMBL/GenBank/DDBJ whole genome shotgun (WGS) entry which is preliminary data.</text>
</comment>
<feature type="chain" id="PRO_5039471082" description="Lipoprotein" evidence="2">
    <location>
        <begin position="22"/>
        <end position="153"/>
    </location>
</feature>
<evidence type="ECO:0008006" key="5">
    <source>
        <dbReference type="Google" id="ProtNLM"/>
    </source>
</evidence>
<feature type="region of interest" description="Disordered" evidence="1">
    <location>
        <begin position="24"/>
        <end position="124"/>
    </location>
</feature>
<dbReference type="EMBL" id="PJOS01000058">
    <property type="protein sequence ID" value="PKT70114.1"/>
    <property type="molecule type" value="Genomic_DNA"/>
</dbReference>
<feature type="compositionally biased region" description="Pro residues" evidence="1">
    <location>
        <begin position="82"/>
        <end position="93"/>
    </location>
</feature>
<feature type="compositionally biased region" description="Low complexity" evidence="1">
    <location>
        <begin position="28"/>
        <end position="39"/>
    </location>
</feature>
<dbReference type="PROSITE" id="PS51257">
    <property type="entry name" value="PROKAR_LIPOPROTEIN"/>
    <property type="match status" value="1"/>
</dbReference>